<evidence type="ECO:0000313" key="3">
    <source>
        <dbReference type="Proteomes" id="UP001303046"/>
    </source>
</evidence>
<dbReference type="Proteomes" id="UP001303046">
    <property type="component" value="Unassembled WGS sequence"/>
</dbReference>
<feature type="transmembrane region" description="Helical" evidence="1">
    <location>
        <begin position="81"/>
        <end position="98"/>
    </location>
</feature>
<keyword evidence="1" id="KW-0812">Transmembrane</keyword>
<gene>
    <name evidence="2" type="primary">Necator_chrIII.g9539</name>
    <name evidence="2" type="ORF">RB195_008774</name>
</gene>
<feature type="transmembrane region" description="Helical" evidence="1">
    <location>
        <begin position="184"/>
        <end position="205"/>
    </location>
</feature>
<name>A0ABR1CQ82_NECAM</name>
<organism evidence="2 3">
    <name type="scientific">Necator americanus</name>
    <name type="common">Human hookworm</name>
    <dbReference type="NCBI Taxonomy" id="51031"/>
    <lineage>
        <taxon>Eukaryota</taxon>
        <taxon>Metazoa</taxon>
        <taxon>Ecdysozoa</taxon>
        <taxon>Nematoda</taxon>
        <taxon>Chromadorea</taxon>
        <taxon>Rhabditida</taxon>
        <taxon>Rhabditina</taxon>
        <taxon>Rhabditomorpha</taxon>
        <taxon>Strongyloidea</taxon>
        <taxon>Ancylostomatidae</taxon>
        <taxon>Bunostominae</taxon>
        <taxon>Necator</taxon>
    </lineage>
</organism>
<evidence type="ECO:0008006" key="4">
    <source>
        <dbReference type="Google" id="ProtNLM"/>
    </source>
</evidence>
<keyword evidence="1" id="KW-1133">Transmembrane helix</keyword>
<protein>
    <recommendedName>
        <fullName evidence="4">Gustatory receptor</fullName>
    </recommendedName>
</protein>
<evidence type="ECO:0000313" key="2">
    <source>
        <dbReference type="EMBL" id="KAK6740511.1"/>
    </source>
</evidence>
<dbReference type="EMBL" id="JAVFWL010000003">
    <property type="protein sequence ID" value="KAK6740511.1"/>
    <property type="molecule type" value="Genomic_DNA"/>
</dbReference>
<feature type="transmembrane region" description="Helical" evidence="1">
    <location>
        <begin position="145"/>
        <end position="164"/>
    </location>
</feature>
<reference evidence="2 3" key="1">
    <citation type="submission" date="2023-08" db="EMBL/GenBank/DDBJ databases">
        <title>A Necator americanus chromosomal reference genome.</title>
        <authorList>
            <person name="Ilik V."/>
            <person name="Petrzelkova K.J."/>
            <person name="Pardy F."/>
            <person name="Fuh T."/>
            <person name="Niatou-Singa F.S."/>
            <person name="Gouil Q."/>
            <person name="Baker L."/>
            <person name="Ritchie M.E."/>
            <person name="Jex A.R."/>
            <person name="Gazzola D."/>
            <person name="Li H."/>
            <person name="Toshio Fujiwara R."/>
            <person name="Zhan B."/>
            <person name="Aroian R.V."/>
            <person name="Pafco B."/>
            <person name="Schwarz E.M."/>
        </authorList>
    </citation>
    <scope>NUCLEOTIDE SEQUENCE [LARGE SCALE GENOMIC DNA]</scope>
    <source>
        <strain evidence="2 3">Aroian</strain>
        <tissue evidence="2">Whole animal</tissue>
    </source>
</reference>
<sequence>MDFTSYDNSEGISKKLECLFSNISRPFRYVSLCLFLHGPFITPKNRWQKFLRAAQIAWTVGLSLFLLGAAVISMYKMSPVYYFVYLFGSSNSIAFSYIESVTAEFELIDRDFTSDVNKHQLPVARHYIRGHAQLLKLFGAVKGPLSVWCSAHITLNFIAIYKIFCFLYGYEYDVQRVLSFWKPALLSFLLVFALSQSIAIFYSALTLRKWILGIRTAVLKVAISERMPHEQVFSLFSLHLLDLYRQPYGLFFFGLTVIDRHFVVACFLLVGIAAVYCYQQYN</sequence>
<comment type="caution">
    <text evidence="2">The sequence shown here is derived from an EMBL/GenBank/DDBJ whole genome shotgun (WGS) entry which is preliminary data.</text>
</comment>
<proteinExistence type="predicted"/>
<feature type="transmembrane region" description="Helical" evidence="1">
    <location>
        <begin position="262"/>
        <end position="281"/>
    </location>
</feature>
<feature type="transmembrane region" description="Helical" evidence="1">
    <location>
        <begin position="56"/>
        <end position="75"/>
    </location>
</feature>
<keyword evidence="1" id="KW-0472">Membrane</keyword>
<evidence type="ECO:0000256" key="1">
    <source>
        <dbReference type="SAM" id="Phobius"/>
    </source>
</evidence>
<accession>A0ABR1CQ82</accession>
<keyword evidence="3" id="KW-1185">Reference proteome</keyword>